<evidence type="ECO:0000259" key="9">
    <source>
        <dbReference type="Pfam" id="PF00275"/>
    </source>
</evidence>
<dbReference type="GO" id="GO:0009423">
    <property type="term" value="P:chorismate biosynthetic process"/>
    <property type="evidence" value="ECO:0007669"/>
    <property type="project" value="UniProtKB-UniRule"/>
</dbReference>
<keyword evidence="6 8" id="KW-0057">Aromatic amino acid biosynthesis</keyword>
<dbReference type="InterPro" id="IPR006264">
    <property type="entry name" value="EPSP_synthase"/>
</dbReference>
<dbReference type="GeneID" id="85013850"/>
<dbReference type="GO" id="GO:0008652">
    <property type="term" value="P:amino acid biosynthetic process"/>
    <property type="evidence" value="ECO:0007669"/>
    <property type="project" value="UniProtKB-KW"/>
</dbReference>
<feature type="binding site" evidence="8">
    <location>
        <position position="322"/>
    </location>
    <ligand>
        <name>3-phosphoshikimate</name>
        <dbReference type="ChEBI" id="CHEBI:145989"/>
    </ligand>
</feature>
<organism evidence="10 11">
    <name type="scientific">Oribacterium sinus</name>
    <dbReference type="NCBI Taxonomy" id="237576"/>
    <lineage>
        <taxon>Bacteria</taxon>
        <taxon>Bacillati</taxon>
        <taxon>Bacillota</taxon>
        <taxon>Clostridia</taxon>
        <taxon>Lachnospirales</taxon>
        <taxon>Lachnospiraceae</taxon>
        <taxon>Oribacterium</taxon>
    </lineage>
</organism>
<keyword evidence="3 8" id="KW-0963">Cytoplasm</keyword>
<comment type="caution">
    <text evidence="8">Lacks conserved residue(s) required for the propagation of feature annotation.</text>
</comment>
<evidence type="ECO:0000256" key="1">
    <source>
        <dbReference type="ARBA" id="ARBA00004811"/>
    </source>
</evidence>
<evidence type="ECO:0000256" key="7">
    <source>
        <dbReference type="ARBA" id="ARBA00044633"/>
    </source>
</evidence>
<keyword evidence="5 8" id="KW-0808">Transferase</keyword>
<dbReference type="GO" id="GO:0003866">
    <property type="term" value="F:3-phosphoshikimate 1-carboxyvinyltransferase activity"/>
    <property type="evidence" value="ECO:0007669"/>
    <property type="project" value="UniProtKB-UniRule"/>
</dbReference>
<feature type="binding site" evidence="8">
    <location>
        <position position="122"/>
    </location>
    <ligand>
        <name>phosphoenolpyruvate</name>
        <dbReference type="ChEBI" id="CHEBI:58702"/>
    </ligand>
</feature>
<dbReference type="Proteomes" id="UP000522163">
    <property type="component" value="Unassembled WGS sequence"/>
</dbReference>
<dbReference type="NCBIfam" id="TIGR01356">
    <property type="entry name" value="aroA"/>
    <property type="match status" value="1"/>
</dbReference>
<dbReference type="PANTHER" id="PTHR21090">
    <property type="entry name" value="AROM/DEHYDROQUINATE SYNTHASE"/>
    <property type="match status" value="1"/>
</dbReference>
<dbReference type="PROSITE" id="PS00104">
    <property type="entry name" value="EPSP_SYNTHASE_1"/>
    <property type="match status" value="1"/>
</dbReference>
<dbReference type="UniPathway" id="UPA00053">
    <property type="reaction ID" value="UER00089"/>
</dbReference>
<dbReference type="PANTHER" id="PTHR21090:SF5">
    <property type="entry name" value="PENTAFUNCTIONAL AROM POLYPEPTIDE"/>
    <property type="match status" value="1"/>
</dbReference>
<sequence length="442" mass="47444">MMKSIAGAGKVIKGSLTVPGDKSISHRAVMFSALAKGETKVKGFLPGEDCLSTISVFRKMGVSIEQEQDSLRIQGLGLHGLKAPGEALYCGNSGTTMRLMAGILAGQSFSSCLTGDESLEKRPMKRVCLPLEKMGAKIKMQGEKGTAPLEISGSPLNGICYESPVASAQVKSSVLLAGLYAKGKTSLIEPSLSRDHTERLLRAMGVECSTRSLEDGRVEISLEGGQELKALSEEYLVPGDISSAAYFMASVFFLPGSSLRLKNIGLNPSRCGILTVLEKMGAKISLENCSTVYGEERGDICLNYEPLKAVNIGGDLIPRLIDELPLLAVLATIAEGDTRIYDAAELKVKESNRIKACVENLQCLGISAVETEDGMIIPGKGSVFALEGKKIPSFLDHRIAMSFSVLGLLCRAEKPMQIEDSECIQISYPNFFKDFEKVLDEG</sequence>
<feature type="binding site" evidence="8">
    <location>
        <position position="94"/>
    </location>
    <ligand>
        <name>phosphoenolpyruvate</name>
        <dbReference type="ChEBI" id="CHEBI:58702"/>
    </ligand>
</feature>
<accession>A0A7W9SDR5</accession>
<feature type="binding site" evidence="8">
    <location>
        <position position="398"/>
    </location>
    <ligand>
        <name>phosphoenolpyruvate</name>
        <dbReference type="ChEBI" id="CHEBI:58702"/>
    </ligand>
</feature>
<comment type="function">
    <text evidence="8">Catalyzes the transfer of the enolpyruvyl moiety of phosphoenolpyruvate (PEP) to the 5-hydroxyl of shikimate-3-phosphate (S3P) to produce enolpyruvyl shikimate-3-phosphate and inorganic phosphate.</text>
</comment>
<feature type="binding site" evidence="8">
    <location>
        <position position="167"/>
    </location>
    <ligand>
        <name>3-phosphoshikimate</name>
        <dbReference type="ChEBI" id="CHEBI:145989"/>
    </ligand>
</feature>
<evidence type="ECO:0000256" key="6">
    <source>
        <dbReference type="ARBA" id="ARBA00023141"/>
    </source>
</evidence>
<comment type="catalytic activity">
    <reaction evidence="7">
        <text>3-phosphoshikimate + phosphoenolpyruvate = 5-O-(1-carboxyvinyl)-3-phosphoshikimate + phosphate</text>
        <dbReference type="Rhea" id="RHEA:21256"/>
        <dbReference type="ChEBI" id="CHEBI:43474"/>
        <dbReference type="ChEBI" id="CHEBI:57701"/>
        <dbReference type="ChEBI" id="CHEBI:58702"/>
        <dbReference type="ChEBI" id="CHEBI:145989"/>
        <dbReference type="EC" id="2.5.1.19"/>
    </reaction>
    <physiologicalReaction direction="left-to-right" evidence="7">
        <dbReference type="Rhea" id="RHEA:21257"/>
    </physiologicalReaction>
</comment>
<dbReference type="Pfam" id="PF00275">
    <property type="entry name" value="EPSP_synthase"/>
    <property type="match status" value="1"/>
</dbReference>
<comment type="pathway">
    <text evidence="1 8">Metabolic intermediate biosynthesis; chorismate biosynthesis; chorismate from D-erythrose 4-phosphate and phosphoenolpyruvate: step 6/7.</text>
</comment>
<name>A0A7W9SDR5_9FIRM</name>
<dbReference type="InterPro" id="IPR013792">
    <property type="entry name" value="RNA3'P_cycl/enolpyr_Trfase_a/b"/>
</dbReference>
<dbReference type="InterPro" id="IPR036968">
    <property type="entry name" value="Enolpyruvate_Tfrase_sf"/>
</dbReference>
<dbReference type="EMBL" id="JACHHH010000001">
    <property type="protein sequence ID" value="MBB6040319.1"/>
    <property type="molecule type" value="Genomic_DNA"/>
</dbReference>
<feature type="binding site" evidence="8">
    <location>
        <position position="353"/>
    </location>
    <ligand>
        <name>phosphoenolpyruvate</name>
        <dbReference type="ChEBI" id="CHEBI:58702"/>
    </ligand>
</feature>
<dbReference type="FunFam" id="3.65.10.10:FF:000005">
    <property type="entry name" value="3-phosphoshikimate 1-carboxyvinyltransferase"/>
    <property type="match status" value="1"/>
</dbReference>
<dbReference type="PROSITE" id="PS00885">
    <property type="entry name" value="EPSP_SYNTHASE_2"/>
    <property type="match status" value="1"/>
</dbReference>
<feature type="active site" description="Proton acceptor" evidence="8">
    <location>
        <position position="322"/>
    </location>
</feature>
<reference evidence="10 11" key="1">
    <citation type="submission" date="2020-08" db="EMBL/GenBank/DDBJ databases">
        <title>Genomic Encyclopedia of Type Strains, Phase IV (KMG-IV): sequencing the most valuable type-strain genomes for metagenomic binning, comparative biology and taxonomic classification.</title>
        <authorList>
            <person name="Goeker M."/>
        </authorList>
    </citation>
    <scope>NUCLEOTIDE SEQUENCE [LARGE SCALE GENOMIC DNA]</scope>
    <source>
        <strain evidence="10 11">DSM 17245</strain>
    </source>
</reference>
<dbReference type="EC" id="2.5.1.19" evidence="8"/>
<comment type="subcellular location">
    <subcellularLocation>
        <location evidence="8">Cytoplasm</location>
    </subcellularLocation>
</comment>
<evidence type="ECO:0000256" key="8">
    <source>
        <dbReference type="HAMAP-Rule" id="MF_00210"/>
    </source>
</evidence>
<feature type="binding site" evidence="8">
    <location>
        <position position="22"/>
    </location>
    <ligand>
        <name>phosphoenolpyruvate</name>
        <dbReference type="ChEBI" id="CHEBI:58702"/>
    </ligand>
</feature>
<comment type="caution">
    <text evidence="10">The sequence shown here is derived from an EMBL/GenBank/DDBJ whole genome shotgun (WGS) entry which is preliminary data.</text>
</comment>
<dbReference type="AlphaFoldDB" id="A0A7W9SDR5"/>
<dbReference type="HAMAP" id="MF_00210">
    <property type="entry name" value="EPSP_synth"/>
    <property type="match status" value="1"/>
</dbReference>
<protein>
    <recommendedName>
        <fullName evidence="8">3-phosphoshikimate 1-carboxyvinyltransferase</fullName>
        <ecNumber evidence="8">2.5.1.19</ecNumber>
    </recommendedName>
    <alternativeName>
        <fullName evidence="8">5-enolpyruvylshikimate-3-phosphate synthase</fullName>
        <shortName evidence="8">EPSP synthase</shortName>
        <shortName evidence="8">EPSPS</shortName>
    </alternativeName>
</protein>
<evidence type="ECO:0000313" key="10">
    <source>
        <dbReference type="EMBL" id="MBB6040319.1"/>
    </source>
</evidence>
<proteinExistence type="inferred from homology"/>
<dbReference type="GO" id="GO:0005737">
    <property type="term" value="C:cytoplasm"/>
    <property type="evidence" value="ECO:0007669"/>
    <property type="project" value="UniProtKB-SubCell"/>
</dbReference>
<feature type="binding site" evidence="8">
    <location>
        <position position="23"/>
    </location>
    <ligand>
        <name>3-phosphoshikimate</name>
        <dbReference type="ChEBI" id="CHEBI:145989"/>
    </ligand>
</feature>
<gene>
    <name evidence="8" type="primary">aroA</name>
    <name evidence="10" type="ORF">HNQ46_000280</name>
</gene>
<dbReference type="InterPro" id="IPR023193">
    <property type="entry name" value="EPSP_synthase_CS"/>
</dbReference>
<feature type="binding site" evidence="8">
    <location>
        <position position="169"/>
    </location>
    <ligand>
        <name>phosphoenolpyruvate</name>
        <dbReference type="ChEBI" id="CHEBI:58702"/>
    </ligand>
</feature>
<dbReference type="PIRSF" id="PIRSF000505">
    <property type="entry name" value="EPSPS"/>
    <property type="match status" value="1"/>
</dbReference>
<evidence type="ECO:0000256" key="2">
    <source>
        <dbReference type="ARBA" id="ARBA00009948"/>
    </source>
</evidence>
<dbReference type="RefSeq" id="WP_183681980.1">
    <property type="nucleotide sequence ID" value="NZ_JACHHH010000001.1"/>
</dbReference>
<dbReference type="CDD" id="cd01556">
    <property type="entry name" value="EPSP_synthase"/>
    <property type="match status" value="1"/>
</dbReference>
<feature type="binding site" evidence="8">
    <location>
        <position position="27"/>
    </location>
    <ligand>
        <name>3-phosphoshikimate</name>
        <dbReference type="ChEBI" id="CHEBI:145989"/>
    </ligand>
</feature>
<evidence type="ECO:0000256" key="3">
    <source>
        <dbReference type="ARBA" id="ARBA00022490"/>
    </source>
</evidence>
<feature type="binding site" evidence="8">
    <location>
        <position position="169"/>
    </location>
    <ligand>
        <name>3-phosphoshikimate</name>
        <dbReference type="ChEBI" id="CHEBI:145989"/>
    </ligand>
</feature>
<feature type="binding site" evidence="8">
    <location>
        <position position="22"/>
    </location>
    <ligand>
        <name>3-phosphoshikimate</name>
        <dbReference type="ChEBI" id="CHEBI:145989"/>
    </ligand>
</feature>
<feature type="domain" description="Enolpyruvate transferase" evidence="9">
    <location>
        <begin position="9"/>
        <end position="434"/>
    </location>
</feature>
<dbReference type="SUPFAM" id="SSF55205">
    <property type="entry name" value="EPT/RTPC-like"/>
    <property type="match status" value="1"/>
</dbReference>
<dbReference type="InterPro" id="IPR001986">
    <property type="entry name" value="Enolpyruvate_Tfrase_dom"/>
</dbReference>
<evidence type="ECO:0000256" key="4">
    <source>
        <dbReference type="ARBA" id="ARBA00022605"/>
    </source>
</evidence>
<dbReference type="Gene3D" id="3.65.10.10">
    <property type="entry name" value="Enolpyruvate transferase domain"/>
    <property type="match status" value="2"/>
</dbReference>
<evidence type="ECO:0000256" key="5">
    <source>
        <dbReference type="ARBA" id="ARBA00022679"/>
    </source>
</evidence>
<feature type="binding site" evidence="8">
    <location>
        <position position="349"/>
    </location>
    <ligand>
        <name>3-phosphoshikimate</name>
        <dbReference type="ChEBI" id="CHEBI:145989"/>
    </ligand>
</feature>
<comment type="subunit">
    <text evidence="8">Monomer.</text>
</comment>
<dbReference type="GO" id="GO:0009073">
    <property type="term" value="P:aromatic amino acid family biosynthetic process"/>
    <property type="evidence" value="ECO:0007669"/>
    <property type="project" value="UniProtKB-KW"/>
</dbReference>
<comment type="similarity">
    <text evidence="2 8">Belongs to the EPSP synthase family.</text>
</comment>
<evidence type="ECO:0000313" key="11">
    <source>
        <dbReference type="Proteomes" id="UP000522163"/>
    </source>
</evidence>
<keyword evidence="4 8" id="KW-0028">Amino-acid biosynthesis</keyword>